<dbReference type="Proteomes" id="UP001239019">
    <property type="component" value="Unassembled WGS sequence"/>
</dbReference>
<proteinExistence type="predicted"/>
<keyword evidence="1" id="KW-0812">Transmembrane</keyword>
<gene>
    <name evidence="2" type="ORF">RBH19_00225</name>
</gene>
<keyword evidence="1" id="KW-0472">Membrane</keyword>
<evidence type="ECO:0008006" key="4">
    <source>
        <dbReference type="Google" id="ProtNLM"/>
    </source>
</evidence>
<evidence type="ECO:0000313" key="2">
    <source>
        <dbReference type="EMBL" id="MDQ2068296.1"/>
    </source>
</evidence>
<reference evidence="2 3" key="1">
    <citation type="submission" date="2023-08" db="EMBL/GenBank/DDBJ databases">
        <title>Whole-genome sequencing of halo(alkali)philic microorganisms from hypersaline lakes.</title>
        <authorList>
            <person name="Sorokin D.Y."/>
            <person name="Abbas B."/>
            <person name="Merkel A.Y."/>
        </authorList>
    </citation>
    <scope>NUCLEOTIDE SEQUENCE [LARGE SCALE GENOMIC DNA]</scope>
    <source>
        <strain evidence="2 3">AB-CW4</strain>
    </source>
</reference>
<dbReference type="RefSeq" id="WP_306726786.1">
    <property type="nucleotide sequence ID" value="NZ_JAVDDT010000001.1"/>
</dbReference>
<dbReference type="EMBL" id="JAVDDT010000001">
    <property type="protein sequence ID" value="MDQ2068296.1"/>
    <property type="molecule type" value="Genomic_DNA"/>
</dbReference>
<dbReference type="Pfam" id="PF07254">
    <property type="entry name" value="Cpta_toxin"/>
    <property type="match status" value="1"/>
</dbReference>
<organism evidence="2 3">
    <name type="scientific">Natronospira bacteriovora</name>
    <dbReference type="NCBI Taxonomy" id="3069753"/>
    <lineage>
        <taxon>Bacteria</taxon>
        <taxon>Pseudomonadati</taxon>
        <taxon>Pseudomonadota</taxon>
        <taxon>Gammaproteobacteria</taxon>
        <taxon>Natronospirales</taxon>
        <taxon>Natronospiraceae</taxon>
        <taxon>Natronospira</taxon>
    </lineage>
</organism>
<evidence type="ECO:0000313" key="3">
    <source>
        <dbReference type="Proteomes" id="UP001239019"/>
    </source>
</evidence>
<evidence type="ECO:0000256" key="1">
    <source>
        <dbReference type="SAM" id="Phobius"/>
    </source>
</evidence>
<name>A0ABU0W2P8_9GAMM</name>
<feature type="transmembrane region" description="Helical" evidence="1">
    <location>
        <begin position="20"/>
        <end position="40"/>
    </location>
</feature>
<sequence length="166" mass="18922">MWYHGFGNQTRLELGASPRLLAVFLLIHTLVALAILLADLPLWLQLSLLLINALAFRQHLLCWAFPFLYLDAVTIELGPQGRFRLLDGDNKEVGEWYLQRVVWGFASLMVIRLVAAGGRRGRWLVLSPDAVCPRGLRRLRARLRWAGISRERGPFRRLGSSRPVGR</sequence>
<protein>
    <recommendedName>
        <fullName evidence="4">Toxin CptA</fullName>
    </recommendedName>
</protein>
<comment type="caution">
    <text evidence="2">The sequence shown here is derived from an EMBL/GenBank/DDBJ whole genome shotgun (WGS) entry which is preliminary data.</text>
</comment>
<accession>A0ABU0W2P8</accession>
<dbReference type="InterPro" id="IPR009883">
    <property type="entry name" value="YgfX"/>
</dbReference>
<keyword evidence="1" id="KW-1133">Transmembrane helix</keyword>
<keyword evidence="3" id="KW-1185">Reference proteome</keyword>